<evidence type="ECO:0000259" key="7">
    <source>
        <dbReference type="Pfam" id="PF13462"/>
    </source>
</evidence>
<dbReference type="PANTHER" id="PTHR13887">
    <property type="entry name" value="GLUTATHIONE S-TRANSFERASE KAPPA"/>
    <property type="match status" value="1"/>
</dbReference>
<dbReference type="AlphaFoldDB" id="A0A1G6QJF9"/>
<keyword evidence="3" id="KW-0560">Oxidoreductase</keyword>
<keyword evidence="5" id="KW-0676">Redox-active center</keyword>
<dbReference type="InterPro" id="IPR012336">
    <property type="entry name" value="Thioredoxin-like_fold"/>
</dbReference>
<evidence type="ECO:0000313" key="8">
    <source>
        <dbReference type="EMBL" id="SDC92519.1"/>
    </source>
</evidence>
<dbReference type="Gene3D" id="3.40.30.10">
    <property type="entry name" value="Glutaredoxin"/>
    <property type="match status" value="1"/>
</dbReference>
<dbReference type="RefSeq" id="WP_245692198.1">
    <property type="nucleotide sequence ID" value="NZ_FMZF01000004.1"/>
</dbReference>
<evidence type="ECO:0000256" key="1">
    <source>
        <dbReference type="ARBA" id="ARBA00005791"/>
    </source>
</evidence>
<keyword evidence="6" id="KW-0472">Membrane</keyword>
<evidence type="ECO:0000256" key="6">
    <source>
        <dbReference type="SAM" id="Phobius"/>
    </source>
</evidence>
<dbReference type="Proteomes" id="UP000199416">
    <property type="component" value="Unassembled WGS sequence"/>
</dbReference>
<evidence type="ECO:0000256" key="3">
    <source>
        <dbReference type="ARBA" id="ARBA00023002"/>
    </source>
</evidence>
<dbReference type="Pfam" id="PF13462">
    <property type="entry name" value="Thioredoxin_4"/>
    <property type="match status" value="1"/>
</dbReference>
<proteinExistence type="inferred from homology"/>
<accession>A0A1G6QJF9</accession>
<protein>
    <submittedName>
        <fullName evidence="8">Protein-disulfide isomerase</fullName>
    </submittedName>
</protein>
<evidence type="ECO:0000256" key="5">
    <source>
        <dbReference type="ARBA" id="ARBA00023284"/>
    </source>
</evidence>
<keyword evidence="9" id="KW-1185">Reference proteome</keyword>
<dbReference type="STRING" id="1190417.SAMN05660690_2956"/>
<dbReference type="EMBL" id="FMZF01000004">
    <property type="protein sequence ID" value="SDC92519.1"/>
    <property type="molecule type" value="Genomic_DNA"/>
</dbReference>
<evidence type="ECO:0000313" key="9">
    <source>
        <dbReference type="Proteomes" id="UP000199416"/>
    </source>
</evidence>
<dbReference type="SUPFAM" id="SSF52833">
    <property type="entry name" value="Thioredoxin-like"/>
    <property type="match status" value="1"/>
</dbReference>
<reference evidence="9" key="1">
    <citation type="submission" date="2016-10" db="EMBL/GenBank/DDBJ databases">
        <authorList>
            <person name="Varghese N."/>
            <person name="Submissions S."/>
        </authorList>
    </citation>
    <scope>NUCLEOTIDE SEQUENCE [LARGE SCALE GENOMIC DNA]</scope>
    <source>
        <strain evidence="9">DSM 45421</strain>
    </source>
</reference>
<keyword evidence="8" id="KW-0413">Isomerase</keyword>
<keyword evidence="4" id="KW-1015">Disulfide bond</keyword>
<evidence type="ECO:0000256" key="4">
    <source>
        <dbReference type="ARBA" id="ARBA00023157"/>
    </source>
</evidence>
<keyword evidence="6" id="KW-0812">Transmembrane</keyword>
<dbReference type="PANTHER" id="PTHR13887:SF14">
    <property type="entry name" value="DISULFIDE BOND FORMATION PROTEIN D"/>
    <property type="match status" value="1"/>
</dbReference>
<dbReference type="GO" id="GO:0016853">
    <property type="term" value="F:isomerase activity"/>
    <property type="evidence" value="ECO:0007669"/>
    <property type="project" value="UniProtKB-KW"/>
</dbReference>
<feature type="domain" description="Thioredoxin-like fold" evidence="7">
    <location>
        <begin position="80"/>
        <end position="251"/>
    </location>
</feature>
<dbReference type="InterPro" id="IPR036249">
    <property type="entry name" value="Thioredoxin-like_sf"/>
</dbReference>
<sequence length="257" mass="26379">MPADPTHTGSRTTARQRIEARRAAEAAALAGAQRRRRTMIGGVAAAVAVLVVLVVVVVVQSQRTATSAQAGTPANTVADGTAVRIGQADAPVTVTVYEDFLCPACKSFEGTSGDTLAALVADGTAAVEYRPVAILDHYSTDAYSTRALNAAGVVADAAGPEAFLAFHDLLFAHQPTEGGAGLPDDELIALAVRTGATGAEIESGIRDLVYADWTRRVTDDASRNGLTGTPTILVDGDVLETRSPQGLEAAVRDAAAA</sequence>
<name>A0A1G6QJF9_9ACTN</name>
<feature type="transmembrane region" description="Helical" evidence="6">
    <location>
        <begin position="39"/>
        <end position="59"/>
    </location>
</feature>
<comment type="similarity">
    <text evidence="1">Belongs to the thioredoxin family. DsbA subfamily.</text>
</comment>
<evidence type="ECO:0000256" key="2">
    <source>
        <dbReference type="ARBA" id="ARBA00022729"/>
    </source>
</evidence>
<keyword evidence="6" id="KW-1133">Transmembrane helix</keyword>
<dbReference type="GO" id="GO:0016491">
    <property type="term" value="F:oxidoreductase activity"/>
    <property type="evidence" value="ECO:0007669"/>
    <property type="project" value="UniProtKB-KW"/>
</dbReference>
<organism evidence="8 9">
    <name type="scientific">Geodermatophilus telluris</name>
    <dbReference type="NCBI Taxonomy" id="1190417"/>
    <lineage>
        <taxon>Bacteria</taxon>
        <taxon>Bacillati</taxon>
        <taxon>Actinomycetota</taxon>
        <taxon>Actinomycetes</taxon>
        <taxon>Geodermatophilales</taxon>
        <taxon>Geodermatophilaceae</taxon>
        <taxon>Geodermatophilus</taxon>
    </lineage>
</organism>
<gene>
    <name evidence="8" type="ORF">SAMN05660690_2956</name>
</gene>
<keyword evidence="2" id="KW-0732">Signal</keyword>